<dbReference type="AlphaFoldDB" id="A0A4U8W1D6"/>
<gene>
    <name evidence="1" type="ORF">NCTC10797_02401</name>
</gene>
<evidence type="ECO:0000313" key="2">
    <source>
        <dbReference type="Proteomes" id="UP000290439"/>
    </source>
</evidence>
<dbReference type="SUPFAM" id="SSF53213">
    <property type="entry name" value="LigB-like"/>
    <property type="match status" value="1"/>
</dbReference>
<sequence>MVAHGDWQGAGPLWRATTVDGVFCLAALVPSPPILVPELCGGLGAGAAVDEVRMAALNAAAELAAVAPHWTVVGVGAGDRLAGPETVGTFRGFGVDLAVGLGGTAATGDRDADPDLPLPVLIAAWLREQTAPHALAQAWIVDAGTPTGECAELGAKLRAELDADPRPQGVLVVADGASTLSTSAPGYFDPRAADRQAALDNALSAGDRDRLLALDPLECAEVGMRGRAAFQVLGGLFGADPAAPTVETRYQDAPFGVGYQVSMWRPHNGAEQR</sequence>
<protein>
    <submittedName>
        <fullName evidence="1">Uncharacterized conserved protein</fullName>
    </submittedName>
</protein>
<accession>A0A4U8W1D6</accession>
<evidence type="ECO:0000313" key="1">
    <source>
        <dbReference type="EMBL" id="VFA98629.1"/>
    </source>
</evidence>
<dbReference type="Gene3D" id="3.40.830.10">
    <property type="entry name" value="LigB-like"/>
    <property type="match status" value="1"/>
</dbReference>
<dbReference type="EMBL" id="LR215973">
    <property type="protein sequence ID" value="VFA98629.1"/>
    <property type="molecule type" value="Genomic_DNA"/>
</dbReference>
<organism evidence="1 2">
    <name type="scientific">Nocardia cyriacigeorgica</name>
    <dbReference type="NCBI Taxonomy" id="135487"/>
    <lineage>
        <taxon>Bacteria</taxon>
        <taxon>Bacillati</taxon>
        <taxon>Actinomycetota</taxon>
        <taxon>Actinomycetes</taxon>
        <taxon>Mycobacteriales</taxon>
        <taxon>Nocardiaceae</taxon>
        <taxon>Nocardia</taxon>
    </lineage>
</organism>
<proteinExistence type="predicted"/>
<reference evidence="1 2" key="1">
    <citation type="submission" date="2019-02" db="EMBL/GenBank/DDBJ databases">
        <authorList>
            <consortium name="Pathogen Informatics"/>
        </authorList>
    </citation>
    <scope>NUCLEOTIDE SEQUENCE [LARGE SCALE GENOMIC DNA]</scope>
    <source>
        <strain evidence="1 2">3012STDY6756504</strain>
    </source>
</reference>
<dbReference type="Proteomes" id="UP000290439">
    <property type="component" value="Chromosome"/>
</dbReference>
<name>A0A4U8W1D6_9NOCA</name>